<dbReference type="InterPro" id="IPR001296">
    <property type="entry name" value="Glyco_trans_1"/>
</dbReference>
<sequence>MSTDDAPDRPDAGDCRVALVHERLTEFAGSERVAAELAATWPEHTMHVALRDPAVAARVTAPSRVHSSNLDVAYRRVLGSRSHAPLLPLFPGTFARTEFGTVDAVVISHHAFALAAARTAPAATPVVAYVHTPARWAWDERFRRVESHGLLGRAALGWLARTARSTELGALPHVDRVVANSTAVARRVERWWGRDATVVHPPVDIAAFTPGPDDTTGDHFLLAGRLVPYKRPDLAIRAAAKAGVRLIVVGSGRMEQQCRAIAGPDVTFLGAVDYETLLTHYRSARAVLVPGIEDFGIVPVEAMACGTPVIALEGGGANDTVVPGRTGELVPAGDDDAVVDEFARALTDRFRMTFVVASNR</sequence>
<dbReference type="AlphaFoldDB" id="A0A6P2CC49"/>
<dbReference type="InterPro" id="IPR050194">
    <property type="entry name" value="Glycosyltransferase_grp1"/>
</dbReference>
<evidence type="ECO:0000256" key="2">
    <source>
        <dbReference type="ARBA" id="ARBA00022679"/>
    </source>
</evidence>
<dbReference type="PANTHER" id="PTHR45947:SF3">
    <property type="entry name" value="SULFOQUINOVOSYL TRANSFERASE SQD2"/>
    <property type="match status" value="1"/>
</dbReference>
<dbReference type="GO" id="GO:0016757">
    <property type="term" value="F:glycosyltransferase activity"/>
    <property type="evidence" value="ECO:0007669"/>
    <property type="project" value="UniProtKB-KW"/>
</dbReference>
<dbReference type="InterPro" id="IPR028098">
    <property type="entry name" value="Glyco_trans_4-like_N"/>
</dbReference>
<dbReference type="Gene3D" id="3.40.50.2000">
    <property type="entry name" value="Glycogen Phosphorylase B"/>
    <property type="match status" value="2"/>
</dbReference>
<organism evidence="5 6">
    <name type="scientific">Rhodococcus rhodnii</name>
    <dbReference type="NCBI Taxonomy" id="38312"/>
    <lineage>
        <taxon>Bacteria</taxon>
        <taxon>Bacillati</taxon>
        <taxon>Actinomycetota</taxon>
        <taxon>Actinomycetes</taxon>
        <taxon>Mycobacteriales</taxon>
        <taxon>Nocardiaceae</taxon>
        <taxon>Rhodococcus</taxon>
    </lineage>
</organism>
<proteinExistence type="predicted"/>
<dbReference type="RefSeq" id="WP_147915143.1">
    <property type="nucleotide sequence ID" value="NZ_QRCM01000001.1"/>
</dbReference>
<name>A0A6P2CC49_9NOCA</name>
<feature type="domain" description="Glycosyltransferase subfamily 4-like N-terminal" evidence="4">
    <location>
        <begin position="29"/>
        <end position="205"/>
    </location>
</feature>
<protein>
    <submittedName>
        <fullName evidence="5">Glycosyltransferase family 4 protein</fullName>
    </submittedName>
</protein>
<feature type="domain" description="Glycosyl transferase family 1" evidence="3">
    <location>
        <begin position="218"/>
        <end position="349"/>
    </location>
</feature>
<accession>A0A6P2CC49</accession>
<dbReference type="Proteomes" id="UP000471120">
    <property type="component" value="Unassembled WGS sequence"/>
</dbReference>
<dbReference type="GO" id="GO:1903509">
    <property type="term" value="P:liposaccharide metabolic process"/>
    <property type="evidence" value="ECO:0007669"/>
    <property type="project" value="UniProtKB-ARBA"/>
</dbReference>
<evidence type="ECO:0000256" key="1">
    <source>
        <dbReference type="ARBA" id="ARBA00022676"/>
    </source>
</evidence>
<evidence type="ECO:0000259" key="4">
    <source>
        <dbReference type="Pfam" id="PF13439"/>
    </source>
</evidence>
<dbReference type="Pfam" id="PF00534">
    <property type="entry name" value="Glycos_transf_1"/>
    <property type="match status" value="1"/>
</dbReference>
<gene>
    <name evidence="5" type="ORF">DW322_07600</name>
</gene>
<comment type="caution">
    <text evidence="5">The sequence shown here is derived from an EMBL/GenBank/DDBJ whole genome shotgun (WGS) entry which is preliminary data.</text>
</comment>
<evidence type="ECO:0000313" key="5">
    <source>
        <dbReference type="EMBL" id="TXG90105.1"/>
    </source>
</evidence>
<evidence type="ECO:0000259" key="3">
    <source>
        <dbReference type="Pfam" id="PF00534"/>
    </source>
</evidence>
<keyword evidence="1" id="KW-0328">Glycosyltransferase</keyword>
<dbReference type="EMBL" id="QRCM01000001">
    <property type="protein sequence ID" value="TXG90105.1"/>
    <property type="molecule type" value="Genomic_DNA"/>
</dbReference>
<dbReference type="Pfam" id="PF13439">
    <property type="entry name" value="Glyco_transf_4"/>
    <property type="match status" value="1"/>
</dbReference>
<evidence type="ECO:0000313" key="6">
    <source>
        <dbReference type="Proteomes" id="UP000471120"/>
    </source>
</evidence>
<reference evidence="5 6" key="1">
    <citation type="submission" date="2018-07" db="EMBL/GenBank/DDBJ databases">
        <title>Genome sequence of Rhodococcus rhodnii ATCC 35071 from Rhodnius prolixus.</title>
        <authorList>
            <person name="Patel V."/>
            <person name="Vogel K.J."/>
        </authorList>
    </citation>
    <scope>NUCLEOTIDE SEQUENCE [LARGE SCALE GENOMIC DNA]</scope>
    <source>
        <strain evidence="5 6">ATCC 35071</strain>
    </source>
</reference>
<dbReference type="PANTHER" id="PTHR45947">
    <property type="entry name" value="SULFOQUINOVOSYL TRANSFERASE SQD2"/>
    <property type="match status" value="1"/>
</dbReference>
<dbReference type="GO" id="GO:1901137">
    <property type="term" value="P:carbohydrate derivative biosynthetic process"/>
    <property type="evidence" value="ECO:0007669"/>
    <property type="project" value="UniProtKB-ARBA"/>
</dbReference>
<keyword evidence="2 5" id="KW-0808">Transferase</keyword>
<dbReference type="SUPFAM" id="SSF53756">
    <property type="entry name" value="UDP-Glycosyltransferase/glycogen phosphorylase"/>
    <property type="match status" value="1"/>
</dbReference>